<comment type="caution">
    <text evidence="1">The sequence shown here is derived from an EMBL/GenBank/DDBJ whole genome shotgun (WGS) entry which is preliminary data.</text>
</comment>
<dbReference type="STRING" id="1943.AQJ64_15320"/>
<dbReference type="InterPro" id="IPR036761">
    <property type="entry name" value="TTHA0802/YceI-like_sf"/>
</dbReference>
<dbReference type="Gene3D" id="2.40.128.110">
    <property type="entry name" value="Lipid/polyisoprenoid-binding, YceI-like"/>
    <property type="match status" value="1"/>
</dbReference>
<evidence type="ECO:0000313" key="1">
    <source>
        <dbReference type="EMBL" id="KUN84145.1"/>
    </source>
</evidence>
<sequence>MTRPVTVDFERTGTANDPRGALRVDFTGRATTNRKDWTVNGADGLVGERVTRYFDVAAIRRP</sequence>
<accession>A0A101T1R3</accession>
<gene>
    <name evidence="1" type="ORF">AQJ64_15320</name>
</gene>
<protein>
    <recommendedName>
        <fullName evidence="3">Lipid/polyisoprenoid-binding YceI-like domain-containing protein</fullName>
    </recommendedName>
</protein>
<dbReference type="Proteomes" id="UP000052982">
    <property type="component" value="Unassembled WGS sequence"/>
</dbReference>
<proteinExistence type="predicted"/>
<evidence type="ECO:0000313" key="2">
    <source>
        <dbReference type="Proteomes" id="UP000052982"/>
    </source>
</evidence>
<dbReference type="EMBL" id="LMWW01000018">
    <property type="protein sequence ID" value="KUN84145.1"/>
    <property type="molecule type" value="Genomic_DNA"/>
</dbReference>
<keyword evidence="2" id="KW-1185">Reference proteome</keyword>
<reference evidence="1 2" key="1">
    <citation type="submission" date="2015-10" db="EMBL/GenBank/DDBJ databases">
        <title>Draft genome sequence of Streptomyces griseoruber DSM 40281, type strain for the species Streptomyces griseoruber.</title>
        <authorList>
            <person name="Ruckert C."/>
            <person name="Winkler A."/>
            <person name="Kalinowski J."/>
            <person name="Kampfer P."/>
            <person name="Glaeser S."/>
        </authorList>
    </citation>
    <scope>NUCLEOTIDE SEQUENCE [LARGE SCALE GENOMIC DNA]</scope>
    <source>
        <strain evidence="1 2">DSM 40281</strain>
    </source>
</reference>
<dbReference type="AlphaFoldDB" id="A0A101T1R3"/>
<organism evidence="1 2">
    <name type="scientific">Streptomyces griseoruber</name>
    <dbReference type="NCBI Taxonomy" id="1943"/>
    <lineage>
        <taxon>Bacteria</taxon>
        <taxon>Bacillati</taxon>
        <taxon>Actinomycetota</taxon>
        <taxon>Actinomycetes</taxon>
        <taxon>Kitasatosporales</taxon>
        <taxon>Streptomycetaceae</taxon>
        <taxon>Streptomyces</taxon>
    </lineage>
</organism>
<name>A0A101T1R3_9ACTN</name>
<evidence type="ECO:0008006" key="3">
    <source>
        <dbReference type="Google" id="ProtNLM"/>
    </source>
</evidence>
<dbReference type="SUPFAM" id="SSF101874">
    <property type="entry name" value="YceI-like"/>
    <property type="match status" value="1"/>
</dbReference>